<dbReference type="InterPro" id="IPR003768">
    <property type="entry name" value="ScpA"/>
</dbReference>
<accession>A0A2H0URK2</accession>
<dbReference type="PANTHER" id="PTHR33969">
    <property type="entry name" value="SEGREGATION AND CONDENSATION PROTEIN A"/>
    <property type="match status" value="1"/>
</dbReference>
<dbReference type="Gene3D" id="6.10.250.2410">
    <property type="match status" value="1"/>
</dbReference>
<dbReference type="InterPro" id="IPR023093">
    <property type="entry name" value="ScpA-like_C"/>
</dbReference>
<dbReference type="Proteomes" id="UP000229615">
    <property type="component" value="Unassembled WGS sequence"/>
</dbReference>
<organism evidence="2 3">
    <name type="scientific">Candidatus Harrisonbacteria bacterium CG10_big_fil_rev_8_21_14_0_10_44_23</name>
    <dbReference type="NCBI Taxonomy" id="1974585"/>
    <lineage>
        <taxon>Bacteria</taxon>
        <taxon>Candidatus Harrisoniibacteriota</taxon>
    </lineage>
</organism>
<name>A0A2H0URK2_9BACT</name>
<dbReference type="PANTHER" id="PTHR33969:SF2">
    <property type="entry name" value="SEGREGATION AND CONDENSATION PROTEIN A"/>
    <property type="match status" value="1"/>
</dbReference>
<proteinExistence type="predicted"/>
<comment type="caution">
    <text evidence="2">The sequence shown here is derived from an EMBL/GenBank/DDBJ whole genome shotgun (WGS) entry which is preliminary data.</text>
</comment>
<evidence type="ECO:0000313" key="3">
    <source>
        <dbReference type="Proteomes" id="UP000229615"/>
    </source>
</evidence>
<dbReference type="EMBL" id="PFBB01000035">
    <property type="protein sequence ID" value="PIR88296.1"/>
    <property type="molecule type" value="Genomic_DNA"/>
</dbReference>
<sequence>MQTYSVNIENFQGPLGKLLELIEQREVDVSTIGLALVTEDFLEYVKKNEESIAPAFLADFISIASKLMLLKSKQLLPSLELSQEEEADIHDLEKRLELYRKFSSRRPKGEVNASAYLEQFWQSQQQSFSRPLLLGLGSQRVFFPSKQIKATNFAQCVSRLLKTEQEHKAPQYRVVISTISLQDKMRQIQERITSALNHSFHKLTSDQPRHEVVVSFLAVLHLFANHMVDLTQEEQFGEIGIKSNNETYE</sequence>
<dbReference type="Gene3D" id="1.10.10.580">
    <property type="entry name" value="Structural maintenance of chromosome 1. Chain E"/>
    <property type="match status" value="1"/>
</dbReference>
<reference evidence="3" key="1">
    <citation type="submission" date="2017-09" db="EMBL/GenBank/DDBJ databases">
        <title>Depth-based differentiation of microbial function through sediment-hosted aquifers and enrichment of novel symbionts in the deep terrestrial subsurface.</title>
        <authorList>
            <person name="Probst A.J."/>
            <person name="Ladd B."/>
            <person name="Jarett J.K."/>
            <person name="Geller-Mcgrath D.E."/>
            <person name="Sieber C.M.K."/>
            <person name="Emerson J.B."/>
            <person name="Anantharaman K."/>
            <person name="Thomas B.C."/>
            <person name="Malmstrom R."/>
            <person name="Stieglmeier M."/>
            <person name="Klingl A."/>
            <person name="Woyke T."/>
            <person name="Ryan C.M."/>
            <person name="Banfield J.F."/>
        </authorList>
    </citation>
    <scope>NUCLEOTIDE SEQUENCE [LARGE SCALE GENOMIC DNA]</scope>
</reference>
<dbReference type="InterPro" id="IPR036390">
    <property type="entry name" value="WH_DNA-bd_sf"/>
</dbReference>
<dbReference type="SUPFAM" id="SSF46785">
    <property type="entry name" value="Winged helix' DNA-binding domain"/>
    <property type="match status" value="1"/>
</dbReference>
<dbReference type="AlphaFoldDB" id="A0A2H0URK2"/>
<evidence type="ECO:0000256" key="1">
    <source>
        <dbReference type="ARBA" id="ARBA00044777"/>
    </source>
</evidence>
<evidence type="ECO:0000313" key="2">
    <source>
        <dbReference type="EMBL" id="PIR88296.1"/>
    </source>
</evidence>
<gene>
    <name evidence="2" type="ORF">COU09_03080</name>
</gene>
<dbReference type="Pfam" id="PF02616">
    <property type="entry name" value="SMC_ScpA"/>
    <property type="match status" value="1"/>
</dbReference>
<protein>
    <recommendedName>
        <fullName evidence="1">Segregation and condensation protein A</fullName>
    </recommendedName>
</protein>